<proteinExistence type="predicted"/>
<comment type="caution">
    <text evidence="5">The sequence shown here is derived from an EMBL/GenBank/DDBJ whole genome shotgun (WGS) entry which is preliminary data.</text>
</comment>
<dbReference type="PROSITE" id="PS52004">
    <property type="entry name" value="KS3_2"/>
    <property type="match status" value="1"/>
</dbReference>
<dbReference type="GO" id="GO:0008897">
    <property type="term" value="F:holo-[acyl-carrier-protein] synthase activity"/>
    <property type="evidence" value="ECO:0007669"/>
    <property type="project" value="InterPro"/>
</dbReference>
<gene>
    <name evidence="5" type="ORF">DL89DRAFT_299884</name>
</gene>
<dbReference type="InterPro" id="IPR047224">
    <property type="entry name" value="FAS_alpha_su_C"/>
</dbReference>
<evidence type="ECO:0000256" key="1">
    <source>
        <dbReference type="ARBA" id="ARBA00022450"/>
    </source>
</evidence>
<evidence type="ECO:0000259" key="4">
    <source>
        <dbReference type="PROSITE" id="PS52004"/>
    </source>
</evidence>
<dbReference type="Gene3D" id="3.40.50.720">
    <property type="entry name" value="NAD(P)-binding Rossmann-like Domain"/>
    <property type="match status" value="2"/>
</dbReference>
<dbReference type="InterPro" id="IPR041550">
    <property type="entry name" value="FASI_helical"/>
</dbReference>
<keyword evidence="2" id="KW-0597">Phosphoprotein</keyword>
<dbReference type="InterPro" id="IPR050830">
    <property type="entry name" value="Fungal_FAS"/>
</dbReference>
<evidence type="ECO:0000256" key="2">
    <source>
        <dbReference type="ARBA" id="ARBA00022553"/>
    </source>
</evidence>
<keyword evidence="3" id="KW-0808">Transferase</keyword>
<dbReference type="PANTHER" id="PTHR10982:SF21">
    <property type="entry name" value="FATTY ACID SYNTHASE SUBUNIT BETA"/>
    <property type="match status" value="1"/>
</dbReference>
<dbReference type="InterPro" id="IPR020841">
    <property type="entry name" value="PKS_Beta-ketoAc_synthase_dom"/>
</dbReference>
<keyword evidence="6" id="KW-1185">Reference proteome</keyword>
<sequence>MGKLLFYMQEEIRMMCTTVQPRTTNGIPNIPEKLSSPGIPALEEQPSPLPITPTTISTDNDVPIPTIDILRTIVSHKLAKSIFEINPGMSIKGLVAGKSIVQNELVGALQKEFSKRMPDYAEEWSLEELAIKLGSTMDSLGKYSQLLVINLLTSKFPSRFTLSVARSYLMDKYGLGPRRQEAVLSLSATMEPSSRLADEDAAKIWLDSAVQIYARHVGLPLTATAKNSDNNGMSAGSIVINSAEFDRAQRNQKNLILEQVETLARYAGLDMRQGARSAEKYQMMFDANKARHYDSYWNWARQDTFEWISGILSGEEPSMDRGTYMKRIHMLKNRSNPGLLLMLQALISTLQTADGLLAHRALEQAETIYAECKESENSAPVYKELSTPMRPYAEVTSKGDIVGSEIPREGEHSIYDYVQNMKRTSNDGLPLLHMYEQQTGNTWPYSKANSEEYFKSMEEAAINGISFEGKCALVTGCGMGSIGLGLVEGLLSGWCKVRFFEEMYRKFGSRGSQLVLVPFNQASSCDVEALIQYIYDSDGLGWDLDYIAPLAVFPECGMDAENIDSYSELTTRTLLTNLLQMIGQIKAAKVKSGNTLHTSLLVLPHSTNQWLMGSDGMYVSWSEYISITGGEIGCTRSTYMSSDEANIFACIEEMGICTFSHEEMSFNILCLLSQQMEDIAHDYPLIGNFNGGMMSIDSFRNTLLDRRLIRMADASIMRRMHYDVCTAISIEQKDSPIYMTHANKTIPRAQHRIDSLSIKSYKQLDHLRYLEGMVDLDKIVVVTGFGEVGAFGNAALRWEQEAHGVFSMEGCIELAWMMGLIKRFSGDHPGTRGHYIGWVDTKTQEPVHDRDVKAKYEPYILEHTGIRVVEPEVWGEDAVDMKSFMRELQIDQDMPPFETSAEEAAHFRRANGEKVDTWENPDGTWSVRFLKGAVVHVPKATEYGPAVASQLPTGWDSTRLGIPKDLAQNMDRVNHYMLIAAMEALLRSGITDPYELYQYFHVSKVGHAVGSCYGGTQSNVNMIRNRYLDKGVSSDVFIESTINNISAWLNRLLFSASGPLKPTVGACATSAIALDLAAESIILGKADVMIAGAGEGFANDTAYEFNVMSATASASNELRKGRVPQEISRPCTSTRCGFTEGYGSAMSATATDKSTRNNTAPGQGILSIGRGNPTPSDHQLLDINFRRQMRDQQLAALDTLAGCHMVDKMKNRMKSAWGNDFYKMGKSISPLHAALATWGLDADDIGLSSFHGTSTGAE</sequence>
<name>A0A1Y1WKL4_9FUNG</name>
<evidence type="ECO:0000313" key="5">
    <source>
        <dbReference type="EMBL" id="ORX74099.1"/>
    </source>
</evidence>
<dbReference type="Gene3D" id="3.30.70.2490">
    <property type="match status" value="1"/>
</dbReference>
<dbReference type="GO" id="GO:0004315">
    <property type="term" value="F:3-oxoacyl-[acyl-carrier-protein] synthase activity"/>
    <property type="evidence" value="ECO:0007669"/>
    <property type="project" value="InterPro"/>
</dbReference>
<dbReference type="GO" id="GO:0006633">
    <property type="term" value="P:fatty acid biosynthetic process"/>
    <property type="evidence" value="ECO:0007669"/>
    <property type="project" value="InterPro"/>
</dbReference>
<dbReference type="CDD" id="cd00828">
    <property type="entry name" value="elong_cond_enzymes"/>
    <property type="match status" value="1"/>
</dbReference>
<dbReference type="EMBL" id="MCFD01000001">
    <property type="protein sequence ID" value="ORX74099.1"/>
    <property type="molecule type" value="Genomic_DNA"/>
</dbReference>
<dbReference type="Pfam" id="PF18314">
    <property type="entry name" value="FAS_I_H"/>
    <property type="match status" value="1"/>
</dbReference>
<dbReference type="InterPro" id="IPR018201">
    <property type="entry name" value="Ketoacyl_synth_AS"/>
</dbReference>
<dbReference type="SUPFAM" id="SSF53901">
    <property type="entry name" value="Thiolase-like"/>
    <property type="match status" value="1"/>
</dbReference>
<dbReference type="GeneID" id="63807462"/>
<dbReference type="AlphaFoldDB" id="A0A1Y1WKL4"/>
<accession>A0A1Y1WKL4</accession>
<organism evidence="5 6">
    <name type="scientific">Linderina pennispora</name>
    <dbReference type="NCBI Taxonomy" id="61395"/>
    <lineage>
        <taxon>Eukaryota</taxon>
        <taxon>Fungi</taxon>
        <taxon>Fungi incertae sedis</taxon>
        <taxon>Zoopagomycota</taxon>
        <taxon>Kickxellomycotina</taxon>
        <taxon>Kickxellomycetes</taxon>
        <taxon>Kickxellales</taxon>
        <taxon>Kickxellaceae</taxon>
        <taxon>Linderina</taxon>
    </lineage>
</organism>
<dbReference type="InterPro" id="IPR014030">
    <property type="entry name" value="Ketoacyl_synth_N"/>
</dbReference>
<dbReference type="PROSITE" id="PS00606">
    <property type="entry name" value="KS3_1"/>
    <property type="match status" value="1"/>
</dbReference>
<dbReference type="Pfam" id="PF18325">
    <property type="entry name" value="Fas_alpha_ACP"/>
    <property type="match status" value="1"/>
</dbReference>
<keyword evidence="1" id="KW-0596">Phosphopantetheine</keyword>
<dbReference type="InterPro" id="IPR040899">
    <property type="entry name" value="Fas_alpha_ACP"/>
</dbReference>
<feature type="domain" description="Ketosynthase family 3 (KS3)" evidence="4">
    <location>
        <begin position="882"/>
        <end position="1258"/>
    </location>
</feature>
<dbReference type="PANTHER" id="PTHR10982">
    <property type="entry name" value="MALONYL COA-ACYL CARRIER PROTEIN TRANSACYLASE"/>
    <property type="match status" value="1"/>
</dbReference>
<reference evidence="5 6" key="1">
    <citation type="submission" date="2016-07" db="EMBL/GenBank/DDBJ databases">
        <title>Pervasive Adenine N6-methylation of Active Genes in Fungi.</title>
        <authorList>
            <consortium name="DOE Joint Genome Institute"/>
            <person name="Mondo S.J."/>
            <person name="Dannebaum R.O."/>
            <person name="Kuo R.C."/>
            <person name="Labutti K."/>
            <person name="Haridas S."/>
            <person name="Kuo A."/>
            <person name="Salamov A."/>
            <person name="Ahrendt S.R."/>
            <person name="Lipzen A."/>
            <person name="Sullivan W."/>
            <person name="Andreopoulos W.B."/>
            <person name="Clum A."/>
            <person name="Lindquist E."/>
            <person name="Daum C."/>
            <person name="Ramamoorthy G.K."/>
            <person name="Gryganskyi A."/>
            <person name="Culley D."/>
            <person name="Magnuson J.K."/>
            <person name="James T.Y."/>
            <person name="O'Malley M.A."/>
            <person name="Stajich J.E."/>
            <person name="Spatafora J.W."/>
            <person name="Visel A."/>
            <person name="Grigoriev I.V."/>
        </authorList>
    </citation>
    <scope>NUCLEOTIDE SEQUENCE [LARGE SCALE GENOMIC DNA]</scope>
    <source>
        <strain evidence="5 6">ATCC 12442</strain>
    </source>
</reference>
<dbReference type="Gene3D" id="3.40.47.10">
    <property type="match status" value="1"/>
</dbReference>
<protein>
    <recommendedName>
        <fullName evidence="4">Ketosynthase family 3 (KS3) domain-containing protein</fullName>
    </recommendedName>
</protein>
<dbReference type="RefSeq" id="XP_040747310.1">
    <property type="nucleotide sequence ID" value="XM_040890814.1"/>
</dbReference>
<dbReference type="InterPro" id="IPR016039">
    <property type="entry name" value="Thiolase-like"/>
</dbReference>
<dbReference type="STRING" id="61395.A0A1Y1WKL4"/>
<dbReference type="Proteomes" id="UP000193922">
    <property type="component" value="Unassembled WGS sequence"/>
</dbReference>
<dbReference type="OrthoDB" id="5334845at2759"/>
<evidence type="ECO:0000256" key="3">
    <source>
        <dbReference type="ARBA" id="ARBA00022679"/>
    </source>
</evidence>
<dbReference type="Pfam" id="PF00109">
    <property type="entry name" value="ketoacyl-synt"/>
    <property type="match status" value="1"/>
</dbReference>
<evidence type="ECO:0000313" key="6">
    <source>
        <dbReference type="Proteomes" id="UP000193922"/>
    </source>
</evidence>